<comment type="caution">
    <text evidence="2">The sequence shown here is derived from an EMBL/GenBank/DDBJ whole genome shotgun (WGS) entry which is preliminary data.</text>
</comment>
<feature type="non-terminal residue" evidence="2">
    <location>
        <position position="149"/>
    </location>
</feature>
<organism evidence="2 3">
    <name type="scientific">Scytalidium lignicola</name>
    <name type="common">Hyphomycete</name>
    <dbReference type="NCBI Taxonomy" id="5539"/>
    <lineage>
        <taxon>Eukaryota</taxon>
        <taxon>Fungi</taxon>
        <taxon>Dikarya</taxon>
        <taxon>Ascomycota</taxon>
        <taxon>Pezizomycotina</taxon>
        <taxon>Leotiomycetes</taxon>
        <taxon>Leotiomycetes incertae sedis</taxon>
        <taxon>Scytalidium</taxon>
    </lineage>
</organism>
<evidence type="ECO:0000256" key="1">
    <source>
        <dbReference type="SAM" id="MobiDB-lite"/>
    </source>
</evidence>
<evidence type="ECO:0000313" key="3">
    <source>
        <dbReference type="Proteomes" id="UP000258309"/>
    </source>
</evidence>
<feature type="compositionally biased region" description="Acidic residues" evidence="1">
    <location>
        <begin position="116"/>
        <end position="129"/>
    </location>
</feature>
<reference evidence="2 3" key="1">
    <citation type="submission" date="2018-05" db="EMBL/GenBank/DDBJ databases">
        <title>Draft genome sequence of Scytalidium lignicola DSM 105466, a ubiquitous saprotrophic fungus.</title>
        <authorList>
            <person name="Buettner E."/>
            <person name="Gebauer A.M."/>
            <person name="Hofrichter M."/>
            <person name="Liers C."/>
            <person name="Kellner H."/>
        </authorList>
    </citation>
    <scope>NUCLEOTIDE SEQUENCE [LARGE SCALE GENOMIC DNA]</scope>
    <source>
        <strain evidence="2 3">DSM 105466</strain>
    </source>
</reference>
<feature type="non-terminal residue" evidence="2">
    <location>
        <position position="1"/>
    </location>
</feature>
<dbReference type="AlphaFoldDB" id="A0A3E2GZH6"/>
<gene>
    <name evidence="2" type="ORF">B7463_g9783</name>
</gene>
<evidence type="ECO:0000313" key="2">
    <source>
        <dbReference type="EMBL" id="RFU26554.1"/>
    </source>
</evidence>
<accession>A0A3E2GZH6</accession>
<sequence>MRFKASRDVPLLYPLTDHAPHTPFARPHSEPSSPGSISPTQPYSSSSRRAEEGEPAIPGESMLRRRLTRVIAGAYTQDFEKKRKPRASDSENLTNMKRDGVIDEDDEELAGKNSSDEDEDEEDIGDEADAMSIDELTRRGEGRSQSDED</sequence>
<feature type="compositionally biased region" description="Basic and acidic residues" evidence="1">
    <location>
        <begin position="135"/>
        <end position="149"/>
    </location>
</feature>
<name>A0A3E2GZH6_SCYLI</name>
<dbReference type="EMBL" id="NCSJ02000255">
    <property type="protein sequence ID" value="RFU26554.1"/>
    <property type="molecule type" value="Genomic_DNA"/>
</dbReference>
<keyword evidence="3" id="KW-1185">Reference proteome</keyword>
<feature type="compositionally biased region" description="Basic and acidic residues" evidence="1">
    <location>
        <begin position="78"/>
        <end position="89"/>
    </location>
</feature>
<protein>
    <submittedName>
        <fullName evidence="2">Uncharacterized protein</fullName>
    </submittedName>
</protein>
<dbReference type="STRING" id="5539.A0A3E2GZH6"/>
<feature type="compositionally biased region" description="Polar residues" evidence="1">
    <location>
        <begin position="30"/>
        <end position="43"/>
    </location>
</feature>
<proteinExistence type="predicted"/>
<feature type="region of interest" description="Disordered" evidence="1">
    <location>
        <begin position="1"/>
        <end position="149"/>
    </location>
</feature>
<dbReference type="Proteomes" id="UP000258309">
    <property type="component" value="Unassembled WGS sequence"/>
</dbReference>